<evidence type="ECO:0000313" key="1">
    <source>
        <dbReference type="EMBL" id="GBP23099.1"/>
    </source>
</evidence>
<sequence length="157" mass="16978">MNKTIHCISKEQSTAGMLEGVGIGWRAEGAGAGAACCGTIPPAAATGRAQLISAVTDIVGLSFFAALDMAKHQHPHITHTAPLRTHAYGRHDGPRQHRYRPTACRVAHTFDGIAKRKRRTNASRDRSEHWRAPIYATTVDDAAVATEDEVDDTVTLR</sequence>
<dbReference type="Proteomes" id="UP000299102">
    <property type="component" value="Unassembled WGS sequence"/>
</dbReference>
<gene>
    <name evidence="1" type="ORF">EVAR_13119_1</name>
</gene>
<comment type="caution">
    <text evidence="1">The sequence shown here is derived from an EMBL/GenBank/DDBJ whole genome shotgun (WGS) entry which is preliminary data.</text>
</comment>
<dbReference type="EMBL" id="BGZK01000147">
    <property type="protein sequence ID" value="GBP23099.1"/>
    <property type="molecule type" value="Genomic_DNA"/>
</dbReference>
<organism evidence="1 2">
    <name type="scientific">Eumeta variegata</name>
    <name type="common">Bagworm moth</name>
    <name type="synonym">Eumeta japonica</name>
    <dbReference type="NCBI Taxonomy" id="151549"/>
    <lineage>
        <taxon>Eukaryota</taxon>
        <taxon>Metazoa</taxon>
        <taxon>Ecdysozoa</taxon>
        <taxon>Arthropoda</taxon>
        <taxon>Hexapoda</taxon>
        <taxon>Insecta</taxon>
        <taxon>Pterygota</taxon>
        <taxon>Neoptera</taxon>
        <taxon>Endopterygota</taxon>
        <taxon>Lepidoptera</taxon>
        <taxon>Glossata</taxon>
        <taxon>Ditrysia</taxon>
        <taxon>Tineoidea</taxon>
        <taxon>Psychidae</taxon>
        <taxon>Oiketicinae</taxon>
        <taxon>Eumeta</taxon>
    </lineage>
</organism>
<reference evidence="1 2" key="1">
    <citation type="journal article" date="2019" name="Commun. Biol.">
        <title>The bagworm genome reveals a unique fibroin gene that provides high tensile strength.</title>
        <authorList>
            <person name="Kono N."/>
            <person name="Nakamura H."/>
            <person name="Ohtoshi R."/>
            <person name="Tomita M."/>
            <person name="Numata K."/>
            <person name="Arakawa K."/>
        </authorList>
    </citation>
    <scope>NUCLEOTIDE SEQUENCE [LARGE SCALE GENOMIC DNA]</scope>
</reference>
<proteinExistence type="predicted"/>
<dbReference type="OrthoDB" id="7468271at2759"/>
<evidence type="ECO:0000313" key="2">
    <source>
        <dbReference type="Proteomes" id="UP000299102"/>
    </source>
</evidence>
<accession>A0A4C1U9V3</accession>
<name>A0A4C1U9V3_EUMVA</name>
<dbReference type="AlphaFoldDB" id="A0A4C1U9V3"/>
<protein>
    <submittedName>
        <fullName evidence="1">Uncharacterized protein</fullName>
    </submittedName>
</protein>
<keyword evidence="2" id="KW-1185">Reference proteome</keyword>